<gene>
    <name evidence="2" type="ORF">EQM13_04400</name>
</gene>
<proteinExistence type="predicted"/>
<feature type="transmembrane region" description="Helical" evidence="1">
    <location>
        <begin position="190"/>
        <end position="208"/>
    </location>
</feature>
<dbReference type="Proteomes" id="UP000287969">
    <property type="component" value="Chromosome"/>
</dbReference>
<dbReference type="Pfam" id="PF16949">
    <property type="entry name" value="ABC_tran_2"/>
    <property type="match status" value="1"/>
</dbReference>
<feature type="transmembrane region" description="Helical" evidence="1">
    <location>
        <begin position="72"/>
        <end position="98"/>
    </location>
</feature>
<keyword evidence="1" id="KW-0472">Membrane</keyword>
<dbReference type="OrthoDB" id="138672at2"/>
<evidence type="ECO:0000256" key="1">
    <source>
        <dbReference type="SAM" id="Phobius"/>
    </source>
</evidence>
<sequence>MMDKLISLLKTDLNITFGLSSLKYDLKNRKDKWKIGLVILFIVSVVPAYGIFIKFLLNLYEGYKIVGIERAFILSGFLITQILIFLFGIIFVMSKYYFSNDLNILLPLPLKAGTIVGAKFLSMVVNEYIVSFPIIIPYMVIYGLKSQVNFIYWIYALFLILLLPFIPLALDSVIVMFFMRWTNIKGKKDFMRIIGYVLMMVLILFFQFKLQNMGNDLLAQGNTDAIMKYIDQKNDLIRNLGMSFPPSSWATLALTESNKILGFVYLIVFGGASVGGFLLVSALSEKLFFKGLMGNFEEKGRGSNVTEEEIKKGFSKIRPQYMAVFSKEMKTLVRTPIYLFNSIGGVIIVPIILVMTTAMDNGNSLKVLTVYAQKFSHYITLFGTGLIVFLGIANSVGATTFSREGKNLWIIRSAPSKYSDQIIGRLLSSLMVQAIGIVCLIVVLPFLIKINLENIIGIIALGMLGSIPVTLLGMIVDILRPLLDWDNPQKAMKENLNVLIGMGIGALYILIVGFLVYLLLKIDLNIYLIYLLMGLIFCLSSYFLFKILTKLVERQFINLE</sequence>
<dbReference type="AlphaFoldDB" id="A0A410QA50"/>
<feature type="transmembrane region" description="Helical" evidence="1">
    <location>
        <begin position="337"/>
        <end position="358"/>
    </location>
</feature>
<feature type="transmembrane region" description="Helical" evidence="1">
    <location>
        <begin position="526"/>
        <end position="545"/>
    </location>
</feature>
<dbReference type="KEGG" id="spoa:EQM13_04400"/>
<protein>
    <recommendedName>
        <fullName evidence="4">ABC-2 type transport system permease protein</fullName>
    </recommendedName>
</protein>
<evidence type="ECO:0008006" key="4">
    <source>
        <dbReference type="Google" id="ProtNLM"/>
    </source>
</evidence>
<feature type="transmembrane region" description="Helical" evidence="1">
    <location>
        <begin position="496"/>
        <end position="520"/>
    </location>
</feature>
<dbReference type="EMBL" id="CP035282">
    <property type="protein sequence ID" value="QAT60871.1"/>
    <property type="molecule type" value="Genomic_DNA"/>
</dbReference>
<feature type="transmembrane region" description="Helical" evidence="1">
    <location>
        <begin position="454"/>
        <end position="476"/>
    </location>
</feature>
<evidence type="ECO:0000313" key="2">
    <source>
        <dbReference type="EMBL" id="QAT60871.1"/>
    </source>
</evidence>
<accession>A0A410QA50</accession>
<keyword evidence="1" id="KW-1133">Transmembrane helix</keyword>
<dbReference type="InterPro" id="IPR031599">
    <property type="entry name" value="ABC_tran_2"/>
</dbReference>
<feature type="transmembrane region" description="Helical" evidence="1">
    <location>
        <begin position="150"/>
        <end position="178"/>
    </location>
</feature>
<keyword evidence="1" id="KW-0812">Transmembrane</keyword>
<dbReference type="RefSeq" id="WP_128752040.1">
    <property type="nucleotide sequence ID" value="NZ_CP035282.1"/>
</dbReference>
<name>A0A410QA50_9FIRM</name>
<keyword evidence="3" id="KW-1185">Reference proteome</keyword>
<feature type="transmembrane region" description="Helical" evidence="1">
    <location>
        <begin position="422"/>
        <end position="448"/>
    </location>
</feature>
<feature type="transmembrane region" description="Helical" evidence="1">
    <location>
        <begin position="260"/>
        <end position="283"/>
    </location>
</feature>
<reference evidence="3" key="1">
    <citation type="submission" date="2019-01" db="EMBL/GenBank/DDBJ databases">
        <title>Draft genomes of a novel of Sporanaerobacter strains.</title>
        <authorList>
            <person name="Ma S."/>
        </authorList>
    </citation>
    <scope>NUCLEOTIDE SEQUENCE [LARGE SCALE GENOMIC DNA]</scope>
    <source>
        <strain evidence="3">NJN-17</strain>
    </source>
</reference>
<evidence type="ECO:0000313" key="3">
    <source>
        <dbReference type="Proteomes" id="UP000287969"/>
    </source>
</evidence>
<feature type="transmembrane region" description="Helical" evidence="1">
    <location>
        <begin position="128"/>
        <end position="144"/>
    </location>
</feature>
<organism evidence="2 3">
    <name type="scientific">Acidilutibacter cellobiosedens</name>
    <dbReference type="NCBI Taxonomy" id="2507161"/>
    <lineage>
        <taxon>Bacteria</taxon>
        <taxon>Bacillati</taxon>
        <taxon>Bacillota</taxon>
        <taxon>Tissierellia</taxon>
        <taxon>Tissierellales</taxon>
        <taxon>Acidilutibacteraceae</taxon>
        <taxon>Acidilutibacter</taxon>
    </lineage>
</organism>
<feature type="transmembrane region" description="Helical" evidence="1">
    <location>
        <begin position="35"/>
        <end position="60"/>
    </location>
</feature>
<feature type="transmembrane region" description="Helical" evidence="1">
    <location>
        <begin position="378"/>
        <end position="401"/>
    </location>
</feature>